<keyword evidence="2" id="KW-1185">Reference proteome</keyword>
<protein>
    <submittedName>
        <fullName evidence="1">Uncharacterized protein</fullName>
    </submittedName>
</protein>
<organism evidence="1 2">
    <name type="scientific">Alicyclobacillus hesperidum</name>
    <dbReference type="NCBI Taxonomy" id="89784"/>
    <lineage>
        <taxon>Bacteria</taxon>
        <taxon>Bacillati</taxon>
        <taxon>Bacillota</taxon>
        <taxon>Bacilli</taxon>
        <taxon>Bacillales</taxon>
        <taxon>Alicyclobacillaceae</taxon>
        <taxon>Alicyclobacillus</taxon>
    </lineage>
</organism>
<reference evidence="2" key="1">
    <citation type="submission" date="2016-10" db="EMBL/GenBank/DDBJ databases">
        <authorList>
            <person name="Varghese N."/>
        </authorList>
    </citation>
    <scope>NUCLEOTIDE SEQUENCE [LARGE SCALE GENOMIC DNA]</scope>
    <source>
        <strain evidence="2">DSM 12489</strain>
    </source>
</reference>
<dbReference type="AlphaFoldDB" id="A0A1H2U343"/>
<name>A0A1H2U343_9BACL</name>
<accession>A0A1H2U343</accession>
<dbReference type="Proteomes" id="UP000182589">
    <property type="component" value="Unassembled WGS sequence"/>
</dbReference>
<gene>
    <name evidence="1" type="ORF">SAMN04489725_10729</name>
</gene>
<proteinExistence type="predicted"/>
<evidence type="ECO:0000313" key="1">
    <source>
        <dbReference type="EMBL" id="SDW50625.1"/>
    </source>
</evidence>
<sequence length="46" mass="5181">MFMNYWPTFVGQGLVTPLFACLSIAALAKKCQCYLERIALDGYMAM</sequence>
<dbReference type="EMBL" id="FNOJ01000007">
    <property type="protein sequence ID" value="SDW50625.1"/>
    <property type="molecule type" value="Genomic_DNA"/>
</dbReference>
<evidence type="ECO:0000313" key="2">
    <source>
        <dbReference type="Proteomes" id="UP000182589"/>
    </source>
</evidence>